<dbReference type="Proteomes" id="UP000658320">
    <property type="component" value="Unassembled WGS sequence"/>
</dbReference>
<name>A0A918CJ16_9ACTN</name>
<proteinExistence type="predicted"/>
<protein>
    <submittedName>
        <fullName evidence="1">Uncharacterized protein</fullName>
    </submittedName>
</protein>
<comment type="caution">
    <text evidence="1">The sequence shown here is derived from an EMBL/GenBank/DDBJ whole genome shotgun (WGS) entry which is preliminary data.</text>
</comment>
<accession>A0A918CJ16</accession>
<reference evidence="1" key="2">
    <citation type="submission" date="2020-09" db="EMBL/GenBank/DDBJ databases">
        <authorList>
            <person name="Sun Q."/>
            <person name="Ohkuma M."/>
        </authorList>
    </citation>
    <scope>NUCLEOTIDE SEQUENCE</scope>
    <source>
        <strain evidence="1">JCM 4346</strain>
    </source>
</reference>
<reference evidence="1" key="1">
    <citation type="journal article" date="2014" name="Int. J. Syst. Evol. Microbiol.">
        <title>Complete genome sequence of Corynebacterium casei LMG S-19264T (=DSM 44701T), isolated from a smear-ripened cheese.</title>
        <authorList>
            <consortium name="US DOE Joint Genome Institute (JGI-PGF)"/>
            <person name="Walter F."/>
            <person name="Albersmeier A."/>
            <person name="Kalinowski J."/>
            <person name="Ruckert C."/>
        </authorList>
    </citation>
    <scope>NUCLEOTIDE SEQUENCE</scope>
    <source>
        <strain evidence="1">JCM 4346</strain>
    </source>
</reference>
<evidence type="ECO:0000313" key="1">
    <source>
        <dbReference type="EMBL" id="GGR26620.1"/>
    </source>
</evidence>
<gene>
    <name evidence="1" type="ORF">GCM10010251_48500</name>
</gene>
<evidence type="ECO:0000313" key="2">
    <source>
        <dbReference type="Proteomes" id="UP000658320"/>
    </source>
</evidence>
<dbReference type="AlphaFoldDB" id="A0A918CJ16"/>
<organism evidence="1 2">
    <name type="scientific">Streptomyces aurantiogriseus</name>
    <dbReference type="NCBI Taxonomy" id="66870"/>
    <lineage>
        <taxon>Bacteria</taxon>
        <taxon>Bacillati</taxon>
        <taxon>Actinomycetota</taxon>
        <taxon>Actinomycetes</taxon>
        <taxon>Kitasatosporales</taxon>
        <taxon>Streptomycetaceae</taxon>
        <taxon>Streptomyces</taxon>
    </lineage>
</organism>
<dbReference type="EMBL" id="BMSX01000011">
    <property type="protein sequence ID" value="GGR26620.1"/>
    <property type="molecule type" value="Genomic_DNA"/>
</dbReference>
<sequence>MRRWVDLADVGDFVALRKGELTRVFPEVEQLPDISIAPWWPHSVLDYLRHPSLSGAVLTS</sequence>
<dbReference type="RefSeq" id="WP_189939796.1">
    <property type="nucleotide sequence ID" value="NZ_BMSX01000011.1"/>
</dbReference>
<keyword evidence="2" id="KW-1185">Reference proteome</keyword>